<dbReference type="AlphaFoldDB" id="A0A024E3Y5"/>
<gene>
    <name evidence="1" type="ORF">OU5_0570</name>
</gene>
<protein>
    <submittedName>
        <fullName evidence="1">Uncharacterized protein</fullName>
    </submittedName>
</protein>
<organism evidence="1 2">
    <name type="scientific">Pseudomonas mandelii JR-1</name>
    <dbReference type="NCBI Taxonomy" id="1147786"/>
    <lineage>
        <taxon>Bacteria</taxon>
        <taxon>Pseudomonadati</taxon>
        <taxon>Pseudomonadota</taxon>
        <taxon>Gammaproteobacteria</taxon>
        <taxon>Pseudomonadales</taxon>
        <taxon>Pseudomonadaceae</taxon>
        <taxon>Pseudomonas</taxon>
    </lineage>
</organism>
<name>A0A024E3Y5_9PSED</name>
<evidence type="ECO:0000313" key="2">
    <source>
        <dbReference type="Proteomes" id="UP000026913"/>
    </source>
</evidence>
<dbReference type="KEGG" id="pman:OU5_0570"/>
<proteinExistence type="predicted"/>
<dbReference type="Proteomes" id="UP000026913">
    <property type="component" value="Chromosome"/>
</dbReference>
<dbReference type="HOGENOM" id="CLU_2702005_0_0_6"/>
<accession>A0A024E3Y5</accession>
<dbReference type="EMBL" id="CP005960">
    <property type="protein sequence ID" value="AHZ67649.1"/>
    <property type="molecule type" value="Genomic_DNA"/>
</dbReference>
<evidence type="ECO:0000313" key="1">
    <source>
        <dbReference type="EMBL" id="AHZ67649.1"/>
    </source>
</evidence>
<reference evidence="1 2" key="1">
    <citation type="journal article" date="2012" name="J. Bacteriol.">
        <title>Genome sequence of cold-adapted Pseudomonas mandelii strain JR-1.</title>
        <authorList>
            <person name="Jang S.H."/>
            <person name="Kim J."/>
            <person name="Kim J."/>
            <person name="Hong S."/>
            <person name="Lee C."/>
        </authorList>
    </citation>
    <scope>NUCLEOTIDE SEQUENCE [LARGE SCALE GENOMIC DNA]</scope>
    <source>
        <strain evidence="1 2">JR-1</strain>
    </source>
</reference>
<sequence length="73" mass="8148">MRILQFQCVPCCQQPRTITPVRCTSGGGVCCSFLQNACFQIQHLCGCWSAIASRLALTLVLRCSQNPCSRWRP</sequence>